<gene>
    <name evidence="5" type="ORF">SAMN05660859_4180</name>
</gene>
<reference evidence="6" key="1">
    <citation type="submission" date="2016-10" db="EMBL/GenBank/DDBJ databases">
        <authorList>
            <person name="Varghese N."/>
            <person name="Submissions S."/>
        </authorList>
    </citation>
    <scope>NUCLEOTIDE SEQUENCE [LARGE SCALE GENOMIC DNA]</scope>
    <source>
        <strain evidence="6">CGMCC 1.1761</strain>
    </source>
</reference>
<dbReference type="EMBL" id="FMTP01000009">
    <property type="protein sequence ID" value="SCW94854.1"/>
    <property type="molecule type" value="Genomic_DNA"/>
</dbReference>
<keyword evidence="6" id="KW-1185">Reference proteome</keyword>
<comment type="catalytic activity">
    <reaction evidence="4">
        <text>O-phospho-L-tyrosyl-[protein] + H2O = L-tyrosyl-[protein] + phosphate</text>
        <dbReference type="Rhea" id="RHEA:10684"/>
        <dbReference type="Rhea" id="RHEA-COMP:10136"/>
        <dbReference type="Rhea" id="RHEA-COMP:20101"/>
        <dbReference type="ChEBI" id="CHEBI:15377"/>
        <dbReference type="ChEBI" id="CHEBI:43474"/>
        <dbReference type="ChEBI" id="CHEBI:46858"/>
        <dbReference type="ChEBI" id="CHEBI:61978"/>
        <dbReference type="EC" id="3.1.3.48"/>
    </reaction>
</comment>
<dbReference type="EC" id="3.1.3.48" evidence="2"/>
<dbReference type="Proteomes" id="UP000198889">
    <property type="component" value="Unassembled WGS sequence"/>
</dbReference>
<evidence type="ECO:0000256" key="3">
    <source>
        <dbReference type="ARBA" id="ARBA00022801"/>
    </source>
</evidence>
<evidence type="ECO:0000256" key="2">
    <source>
        <dbReference type="ARBA" id="ARBA00013064"/>
    </source>
</evidence>
<dbReference type="PANTHER" id="PTHR39181:SF1">
    <property type="entry name" value="TYROSINE-PROTEIN PHOSPHATASE YWQE"/>
    <property type="match status" value="1"/>
</dbReference>
<keyword evidence="3" id="KW-0378">Hydrolase</keyword>
<dbReference type="InterPro" id="IPR016195">
    <property type="entry name" value="Pol/histidinol_Pase-like"/>
</dbReference>
<dbReference type="AlphaFoldDB" id="A0A1G4UMR8"/>
<evidence type="ECO:0000256" key="4">
    <source>
        <dbReference type="ARBA" id="ARBA00051722"/>
    </source>
</evidence>
<dbReference type="PANTHER" id="PTHR39181">
    <property type="entry name" value="TYROSINE-PROTEIN PHOSPHATASE YWQE"/>
    <property type="match status" value="1"/>
</dbReference>
<proteinExistence type="inferred from homology"/>
<sequence length="283" mass="31061">MIDLHNHILPGIDDGAADLSVALEMARMHVAQGVEIVACTPHILPGVYHNEGAAIRRAVDALQKALDEAGIPLILIPGADNHVVPDFVGELHRGRLLTLGDTRYVLVEPPHNVAPARLDELVFTILLANYVPILTHPERLKWVEEKYELIERMAARGVWMQITSGSLSGRFGRRPKYWAERMIGEGRVHILASDAHDTVKRPPDLAEGRLAAERLVGTAEAAQMTVGRPRDIVLNRAPAESAPITVVKFDEVGPEDRGNVRAHRSDSGGAGDFLGRLRRLFGR</sequence>
<dbReference type="STRING" id="177413.SAMN05660859_4180"/>
<protein>
    <recommendedName>
        <fullName evidence="2">protein-tyrosine-phosphatase</fullName>
        <ecNumber evidence="2">3.1.3.48</ecNumber>
    </recommendedName>
</protein>
<name>A0A1G4UMR8_9HYPH</name>
<evidence type="ECO:0000313" key="6">
    <source>
        <dbReference type="Proteomes" id="UP000198889"/>
    </source>
</evidence>
<comment type="similarity">
    <text evidence="1">Belongs to the metallo-dependent hydrolases superfamily. CpsB/CapC family.</text>
</comment>
<organism evidence="5 6">
    <name type="scientific">Ancylobacter rudongensis</name>
    <dbReference type="NCBI Taxonomy" id="177413"/>
    <lineage>
        <taxon>Bacteria</taxon>
        <taxon>Pseudomonadati</taxon>
        <taxon>Pseudomonadota</taxon>
        <taxon>Alphaproteobacteria</taxon>
        <taxon>Hyphomicrobiales</taxon>
        <taxon>Xanthobacteraceae</taxon>
        <taxon>Ancylobacter</taxon>
    </lineage>
</organism>
<dbReference type="PIRSF" id="PIRSF016557">
    <property type="entry name" value="Caps_synth_CpsB"/>
    <property type="match status" value="1"/>
</dbReference>
<dbReference type="Pfam" id="PF19567">
    <property type="entry name" value="CpsB_CapC"/>
    <property type="match status" value="1"/>
</dbReference>
<dbReference type="InterPro" id="IPR016667">
    <property type="entry name" value="Caps_polysacc_synth_CpsB/CapC"/>
</dbReference>
<dbReference type="RefSeq" id="WP_091443786.1">
    <property type="nucleotide sequence ID" value="NZ_FMTP01000009.1"/>
</dbReference>
<dbReference type="GO" id="GO:0004725">
    <property type="term" value="F:protein tyrosine phosphatase activity"/>
    <property type="evidence" value="ECO:0007669"/>
    <property type="project" value="UniProtKB-EC"/>
</dbReference>
<dbReference type="Gene3D" id="3.20.20.140">
    <property type="entry name" value="Metal-dependent hydrolases"/>
    <property type="match status" value="1"/>
</dbReference>
<dbReference type="GO" id="GO:0030145">
    <property type="term" value="F:manganese ion binding"/>
    <property type="evidence" value="ECO:0007669"/>
    <property type="project" value="InterPro"/>
</dbReference>
<accession>A0A1G4UMR8</accession>
<evidence type="ECO:0000256" key="1">
    <source>
        <dbReference type="ARBA" id="ARBA00005750"/>
    </source>
</evidence>
<dbReference type="SUPFAM" id="SSF89550">
    <property type="entry name" value="PHP domain-like"/>
    <property type="match status" value="1"/>
</dbReference>
<evidence type="ECO:0000313" key="5">
    <source>
        <dbReference type="EMBL" id="SCW94854.1"/>
    </source>
</evidence>